<dbReference type="AlphaFoldDB" id="A0A6L2K6V7"/>
<proteinExistence type="predicted"/>
<gene>
    <name evidence="3" type="ORF">Tci_017096</name>
</gene>
<feature type="region of interest" description="Disordered" evidence="2">
    <location>
        <begin position="223"/>
        <end position="248"/>
    </location>
</feature>
<organism evidence="3">
    <name type="scientific">Tanacetum cinerariifolium</name>
    <name type="common">Dalmatian daisy</name>
    <name type="synonym">Chrysanthemum cinerariifolium</name>
    <dbReference type="NCBI Taxonomy" id="118510"/>
    <lineage>
        <taxon>Eukaryota</taxon>
        <taxon>Viridiplantae</taxon>
        <taxon>Streptophyta</taxon>
        <taxon>Embryophyta</taxon>
        <taxon>Tracheophyta</taxon>
        <taxon>Spermatophyta</taxon>
        <taxon>Magnoliopsida</taxon>
        <taxon>eudicotyledons</taxon>
        <taxon>Gunneridae</taxon>
        <taxon>Pentapetalae</taxon>
        <taxon>asterids</taxon>
        <taxon>campanulids</taxon>
        <taxon>Asterales</taxon>
        <taxon>Asteraceae</taxon>
        <taxon>Asteroideae</taxon>
        <taxon>Anthemideae</taxon>
        <taxon>Anthemidinae</taxon>
        <taxon>Tanacetum</taxon>
    </lineage>
</organism>
<keyword evidence="1" id="KW-0175">Coiled coil</keyword>
<accession>A0A6L2K6V7</accession>
<feature type="compositionally biased region" description="Basic and acidic residues" evidence="2">
    <location>
        <begin position="226"/>
        <end position="242"/>
    </location>
</feature>
<feature type="compositionally biased region" description="Basic and acidic residues" evidence="2">
    <location>
        <begin position="42"/>
        <end position="62"/>
    </location>
</feature>
<feature type="compositionally biased region" description="Polar residues" evidence="2">
    <location>
        <begin position="360"/>
        <end position="370"/>
    </location>
</feature>
<evidence type="ECO:0000313" key="3">
    <source>
        <dbReference type="EMBL" id="GEU45118.1"/>
    </source>
</evidence>
<comment type="caution">
    <text evidence="3">The sequence shown here is derived from an EMBL/GenBank/DDBJ whole genome shotgun (WGS) entry which is preliminary data.</text>
</comment>
<name>A0A6L2K6V7_TANCI</name>
<reference evidence="3" key="1">
    <citation type="journal article" date="2019" name="Sci. Rep.">
        <title>Draft genome of Tanacetum cinerariifolium, the natural source of mosquito coil.</title>
        <authorList>
            <person name="Yamashiro T."/>
            <person name="Shiraishi A."/>
            <person name="Satake H."/>
            <person name="Nakayama K."/>
        </authorList>
    </citation>
    <scope>NUCLEOTIDE SEQUENCE</scope>
</reference>
<sequence>MSFEEVEAKFNSVWKQMEDFIPMGSKEEAKRIKRKGLSLKQESTKKQKASEEVTEEAKSSDEVPKEKVKEMMQLVPIEEVYVEALQVKHPIIDWKVYTEGQRSYWKITRLGGSSASYQFFIDLLKHLDREDLNQLWRLVVEELLMIKDIDEIIPYLGGKSRGHDRISDKDAIILYFLANRVEIDFARNPSVLVDKTKSARDGLKTGHTDLVDEPIILLDESDEEETQIHKDTQATSYDEPKDTSVPPHPSLKSIQLQELLAHVNLLQSQKDMLEQQKEKAKAEVAFLKARPLYLDINQLTELLFAELKTIQWELPAEFLVLPNQISSVQEKLKTLDALPNLLNKVTATLNRFSTIMENASSGATSASVPSTGIADASPTEEEKNTNPTEDADLTNLKNN</sequence>
<dbReference type="EMBL" id="BKCJ010001940">
    <property type="protein sequence ID" value="GEU45118.1"/>
    <property type="molecule type" value="Genomic_DNA"/>
</dbReference>
<feature type="region of interest" description="Disordered" evidence="2">
    <location>
        <begin position="32"/>
        <end position="62"/>
    </location>
</feature>
<protein>
    <submittedName>
        <fullName evidence="3">Uncharacterized protein</fullName>
    </submittedName>
</protein>
<evidence type="ECO:0000256" key="1">
    <source>
        <dbReference type="SAM" id="Coils"/>
    </source>
</evidence>
<feature type="coiled-coil region" evidence="1">
    <location>
        <begin position="256"/>
        <end position="290"/>
    </location>
</feature>
<feature type="region of interest" description="Disordered" evidence="2">
    <location>
        <begin position="360"/>
        <end position="399"/>
    </location>
</feature>
<evidence type="ECO:0000256" key="2">
    <source>
        <dbReference type="SAM" id="MobiDB-lite"/>
    </source>
</evidence>